<organism evidence="3 4">
    <name type="scientific">Paraburkholderia caballeronis</name>
    <dbReference type="NCBI Taxonomy" id="416943"/>
    <lineage>
        <taxon>Bacteria</taxon>
        <taxon>Pseudomonadati</taxon>
        <taxon>Pseudomonadota</taxon>
        <taxon>Betaproteobacteria</taxon>
        <taxon>Burkholderiales</taxon>
        <taxon>Burkholderiaceae</taxon>
        <taxon>Paraburkholderia</taxon>
    </lineage>
</organism>
<dbReference type="EMBL" id="FOAJ01000025">
    <property type="protein sequence ID" value="SEM08514.1"/>
    <property type="molecule type" value="Genomic_DNA"/>
</dbReference>
<feature type="signal peptide" evidence="2">
    <location>
        <begin position="1"/>
        <end position="22"/>
    </location>
</feature>
<keyword evidence="2" id="KW-0732">Signal</keyword>
<dbReference type="Pfam" id="PF13663">
    <property type="entry name" value="DUF4148"/>
    <property type="match status" value="1"/>
</dbReference>
<sequence length="97" mass="9800">MKSIVKAASVAVALIVPALSFAQTAQPLTRAEVRAEQAAYAKAGFNPARMNPQTWVTDVQAASARVAAQRQAAAETVGFGPSVDGTSQSGGAASAAR</sequence>
<protein>
    <recommendedName>
        <fullName evidence="5">DUF4148 domain-containing protein</fullName>
    </recommendedName>
</protein>
<dbReference type="RefSeq" id="WP_090548350.1">
    <property type="nucleotide sequence ID" value="NZ_FNSR01000002.1"/>
</dbReference>
<proteinExistence type="predicted"/>
<feature type="chain" id="PRO_5030029369" description="DUF4148 domain-containing protein" evidence="2">
    <location>
        <begin position="23"/>
        <end position="97"/>
    </location>
</feature>
<evidence type="ECO:0000256" key="2">
    <source>
        <dbReference type="SAM" id="SignalP"/>
    </source>
</evidence>
<evidence type="ECO:0000313" key="3">
    <source>
        <dbReference type="EMBL" id="SEM08514.1"/>
    </source>
</evidence>
<dbReference type="Proteomes" id="UP000199120">
    <property type="component" value="Unassembled WGS sequence"/>
</dbReference>
<evidence type="ECO:0008006" key="5">
    <source>
        <dbReference type="Google" id="ProtNLM"/>
    </source>
</evidence>
<dbReference type="AlphaFoldDB" id="A0A1H7VHI4"/>
<dbReference type="InterPro" id="IPR025421">
    <property type="entry name" value="DUF4148"/>
</dbReference>
<evidence type="ECO:0000256" key="1">
    <source>
        <dbReference type="SAM" id="MobiDB-lite"/>
    </source>
</evidence>
<feature type="region of interest" description="Disordered" evidence="1">
    <location>
        <begin position="75"/>
        <end position="97"/>
    </location>
</feature>
<dbReference type="OrthoDB" id="9033878at2"/>
<reference evidence="4" key="1">
    <citation type="submission" date="2016-10" db="EMBL/GenBank/DDBJ databases">
        <authorList>
            <person name="Varghese N."/>
            <person name="Submissions S."/>
        </authorList>
    </citation>
    <scope>NUCLEOTIDE SEQUENCE [LARGE SCALE GENOMIC DNA]</scope>
    <source>
        <strain evidence="4">LMG 26416</strain>
    </source>
</reference>
<name>A0A1H7VHI4_9BURK</name>
<accession>A0A1H7VHI4</accession>
<keyword evidence="4" id="KW-1185">Reference proteome</keyword>
<gene>
    <name evidence="3" type="ORF">SAMN05192542_12510</name>
</gene>
<evidence type="ECO:0000313" key="4">
    <source>
        <dbReference type="Proteomes" id="UP000199120"/>
    </source>
</evidence>